<reference evidence="1 2" key="1">
    <citation type="submission" date="2014-03" db="EMBL/GenBank/DDBJ databases">
        <title>Genome sequence of Clostridium litorale W6, DSM 5388.</title>
        <authorList>
            <person name="Poehlein A."/>
            <person name="Jagirdar A."/>
            <person name="Khonsari B."/>
            <person name="Chibani C.M."/>
            <person name="Gutierrez Gutierrez D.A."/>
            <person name="Davydova E."/>
            <person name="Alghaithi H.S."/>
            <person name="Nair K.P."/>
            <person name="Dhamotharan K."/>
            <person name="Chandran L."/>
            <person name="G W."/>
            <person name="Daniel R."/>
        </authorList>
    </citation>
    <scope>NUCLEOTIDE SEQUENCE [LARGE SCALE GENOMIC DNA]</scope>
    <source>
        <strain evidence="1 2">W6</strain>
    </source>
</reference>
<protein>
    <submittedName>
        <fullName evidence="1">Uncharacterized protein</fullName>
    </submittedName>
</protein>
<organism evidence="1 2">
    <name type="scientific">Peptoclostridium litorale DSM 5388</name>
    <dbReference type="NCBI Taxonomy" id="1121324"/>
    <lineage>
        <taxon>Bacteria</taxon>
        <taxon>Bacillati</taxon>
        <taxon>Bacillota</taxon>
        <taxon>Clostridia</taxon>
        <taxon>Peptostreptococcales</taxon>
        <taxon>Peptoclostridiaceae</taxon>
        <taxon>Peptoclostridium</taxon>
    </lineage>
</organism>
<evidence type="ECO:0000313" key="1">
    <source>
        <dbReference type="EMBL" id="KDR95673.1"/>
    </source>
</evidence>
<dbReference type="RefSeq" id="WP_038264103.1">
    <property type="nucleotide sequence ID" value="NZ_FSRH01000006.1"/>
</dbReference>
<evidence type="ECO:0000313" key="2">
    <source>
        <dbReference type="Proteomes" id="UP000027946"/>
    </source>
</evidence>
<keyword evidence="2" id="KW-1185">Reference proteome</keyword>
<dbReference type="STRING" id="1121324.CLIT_10c04000"/>
<proteinExistence type="predicted"/>
<dbReference type="AlphaFoldDB" id="A0A069RFW1"/>
<comment type="caution">
    <text evidence="1">The sequence shown here is derived from an EMBL/GenBank/DDBJ whole genome shotgun (WGS) entry which is preliminary data.</text>
</comment>
<name>A0A069RFW1_PEPLI</name>
<accession>A0A069RFW1</accession>
<gene>
    <name evidence="1" type="ORF">CLIT_10c04000</name>
</gene>
<sequence length="339" mass="40155">MISIVRKGPKLLLFETDKKQELKEYLCERFSARESRFNDAFEKTEEGYTIAFFTDKHNENIKNIGSISDSILVVRSDTDSILAGIINDGKCELVKSLKSGPKIIIMRVFGNVEKVVDLIQGEYSASRSKICKLLVDFEKSEPVVVFTKQPLNEKVTFEDLFKYGLSIDENYFTLYKRFRIDALKYINEGLEKRDWYEMEIRIYDRYSAYEFHYQKLLNVLENLELGLILGEAWAKDYPRLFMAVGVYRLRFFSFYEPKYIKKILMGLEYSSEGKRIVDYDLYYKRRHIHWSDVIEDNIRVRDRLGARFREYVFSSLKPFAKNKVEELDAKILQTRIDDI</sequence>
<dbReference type="Proteomes" id="UP000027946">
    <property type="component" value="Unassembled WGS sequence"/>
</dbReference>
<dbReference type="eggNOG" id="ENOG502ZC5B">
    <property type="taxonomic scope" value="Bacteria"/>
</dbReference>
<dbReference type="EMBL" id="JJMM01000010">
    <property type="protein sequence ID" value="KDR95673.1"/>
    <property type="molecule type" value="Genomic_DNA"/>
</dbReference>
<dbReference type="OrthoDB" id="2383at2"/>